<dbReference type="GO" id="GO:0016491">
    <property type="term" value="F:oxidoreductase activity"/>
    <property type="evidence" value="ECO:0007669"/>
    <property type="project" value="InterPro"/>
</dbReference>
<keyword evidence="1" id="KW-0677">Repeat</keyword>
<sequence>MSARVRAPELRGRGWLNTGGQQLTLADLRGKITIADFWTFCCINCLHVLDELRPIEEKYADVLVVIGVHSPKFEHEKDPDALAAAVERYGVQHPVLDDPELDMWQQYAARAWPTLAVIDPEGYVVATMAGEGHAEGLVRLIDDLIATHEAKGTLHRGDGPYVPPAEPRTTLRFPGKAVTLPDGGLLVSDSARHRVVELADDGETVVRAIGTGSRGRADGAADAATFSEPQGLCLLPSHVAEVAGYHLVVADTVNHLLRGVRLNTGEVVTVAGTGRQWRSTVDDHPHDALSIDLSSPWDLAWYDDQVIVAMAGIHQLWWFDPIKRTAGMYAGTTVEALRDGPLTEAWLAQPSGLSVSADGARLWIADSETSAIRYVENGTMGTVVGQGLFDFGHVDGPAAQALLQHPLGVCALPDGSVLIADTYNGAVRRYDPATDLVSTVAAGLGEPSDLVLTPDGAVLVVESAAHRVTRLAPGALSAAGAQTVDGPRHRTERKPTDLAAGEVVLDVVFTPAPGQKLDETYGPSTRLVVSASPPELLVEGAGTGTELSRRLVVDGSVPGGVLQVTAQAATCDADVEHAACHLTRQDWGVPVRVVADGTARLPLVLRGLDAG</sequence>
<dbReference type="InterPro" id="IPR045302">
    <property type="entry name" value="NHL2_NHL_rpt_dom"/>
</dbReference>
<dbReference type="Gene3D" id="2.120.10.30">
    <property type="entry name" value="TolB, C-terminal domain"/>
    <property type="match status" value="2"/>
</dbReference>
<evidence type="ECO:0000313" key="3">
    <source>
        <dbReference type="EMBL" id="GGM43585.1"/>
    </source>
</evidence>
<dbReference type="Pfam" id="PF01436">
    <property type="entry name" value="NHL"/>
    <property type="match status" value="1"/>
</dbReference>
<dbReference type="AlphaFoldDB" id="A0A917TXY1"/>
<reference evidence="3" key="1">
    <citation type="journal article" date="2014" name="Int. J. Syst. Evol. Microbiol.">
        <title>Complete genome sequence of Corynebacterium casei LMG S-19264T (=DSM 44701T), isolated from a smear-ripened cheese.</title>
        <authorList>
            <consortium name="US DOE Joint Genome Institute (JGI-PGF)"/>
            <person name="Walter F."/>
            <person name="Albersmeier A."/>
            <person name="Kalinowski J."/>
            <person name="Ruckert C."/>
        </authorList>
    </citation>
    <scope>NUCLEOTIDE SEQUENCE</scope>
    <source>
        <strain evidence="3">CGMCC 4.7312</strain>
    </source>
</reference>
<evidence type="ECO:0000256" key="1">
    <source>
        <dbReference type="ARBA" id="ARBA00022737"/>
    </source>
</evidence>
<dbReference type="CDD" id="cd14951">
    <property type="entry name" value="NHL-2_like"/>
    <property type="match status" value="1"/>
</dbReference>
<dbReference type="Gene3D" id="3.40.30.10">
    <property type="entry name" value="Glutaredoxin"/>
    <property type="match status" value="1"/>
</dbReference>
<dbReference type="InterPro" id="IPR012336">
    <property type="entry name" value="Thioredoxin-like_fold"/>
</dbReference>
<name>A0A917TXY1_9ACTN</name>
<dbReference type="PANTHER" id="PTHR46388">
    <property type="entry name" value="NHL REPEAT-CONTAINING PROTEIN 2"/>
    <property type="match status" value="1"/>
</dbReference>
<dbReference type="RefSeq" id="WP_189044677.1">
    <property type="nucleotide sequence ID" value="NZ_BMNB01000012.1"/>
</dbReference>
<comment type="caution">
    <text evidence="3">The sequence shown here is derived from an EMBL/GenBank/DDBJ whole genome shotgun (WGS) entry which is preliminary data.</text>
</comment>
<dbReference type="InterPro" id="IPR036249">
    <property type="entry name" value="Thioredoxin-like_sf"/>
</dbReference>
<dbReference type="Proteomes" id="UP000608890">
    <property type="component" value="Unassembled WGS sequence"/>
</dbReference>
<protein>
    <recommendedName>
        <fullName evidence="2">Thioredoxin domain-containing protein</fullName>
    </recommendedName>
</protein>
<dbReference type="GO" id="GO:0016209">
    <property type="term" value="F:antioxidant activity"/>
    <property type="evidence" value="ECO:0007669"/>
    <property type="project" value="InterPro"/>
</dbReference>
<reference evidence="3" key="2">
    <citation type="submission" date="2020-09" db="EMBL/GenBank/DDBJ databases">
        <authorList>
            <person name="Sun Q."/>
            <person name="Zhou Y."/>
        </authorList>
    </citation>
    <scope>NUCLEOTIDE SEQUENCE</scope>
    <source>
        <strain evidence="3">CGMCC 4.7312</strain>
    </source>
</reference>
<dbReference type="PANTHER" id="PTHR46388:SF2">
    <property type="entry name" value="NHL REPEAT-CONTAINING PROTEIN 2"/>
    <property type="match status" value="1"/>
</dbReference>
<dbReference type="EMBL" id="BMNB01000012">
    <property type="protein sequence ID" value="GGM43585.1"/>
    <property type="molecule type" value="Genomic_DNA"/>
</dbReference>
<accession>A0A917TXY1</accession>
<dbReference type="InterPro" id="IPR011042">
    <property type="entry name" value="6-blade_b-propeller_TolB-like"/>
</dbReference>
<proteinExistence type="predicted"/>
<evidence type="ECO:0000313" key="4">
    <source>
        <dbReference type="Proteomes" id="UP000608890"/>
    </source>
</evidence>
<dbReference type="PROSITE" id="PS51352">
    <property type="entry name" value="THIOREDOXIN_2"/>
    <property type="match status" value="1"/>
</dbReference>
<dbReference type="InterPro" id="IPR013766">
    <property type="entry name" value="Thioredoxin_domain"/>
</dbReference>
<gene>
    <name evidence="3" type="ORF">GCM10011608_30420</name>
</gene>
<dbReference type="SUPFAM" id="SSF101898">
    <property type="entry name" value="NHL repeat"/>
    <property type="match status" value="1"/>
</dbReference>
<organism evidence="3 4">
    <name type="scientific">Micromonospora sonchi</name>
    <dbReference type="NCBI Taxonomy" id="1763543"/>
    <lineage>
        <taxon>Bacteria</taxon>
        <taxon>Bacillati</taxon>
        <taxon>Actinomycetota</taxon>
        <taxon>Actinomycetes</taxon>
        <taxon>Micromonosporales</taxon>
        <taxon>Micromonosporaceae</taxon>
        <taxon>Micromonospora</taxon>
    </lineage>
</organism>
<dbReference type="InterPro" id="IPR001258">
    <property type="entry name" value="NHL_repeat"/>
</dbReference>
<dbReference type="Pfam" id="PF13905">
    <property type="entry name" value="Thioredoxin_8"/>
    <property type="match status" value="1"/>
</dbReference>
<feature type="domain" description="Thioredoxin" evidence="2">
    <location>
        <begin position="1"/>
        <end position="146"/>
    </location>
</feature>
<dbReference type="SUPFAM" id="SSF52833">
    <property type="entry name" value="Thioredoxin-like"/>
    <property type="match status" value="1"/>
</dbReference>
<evidence type="ECO:0000259" key="2">
    <source>
        <dbReference type="PROSITE" id="PS51352"/>
    </source>
</evidence>
<keyword evidence="4" id="KW-1185">Reference proteome</keyword>